<dbReference type="Pfam" id="PF05910">
    <property type="entry name" value="DUF868"/>
    <property type="match status" value="1"/>
</dbReference>
<dbReference type="AlphaFoldDB" id="A0AAN9RUU7"/>
<dbReference type="PANTHER" id="PTHR31972:SF78">
    <property type="entry name" value="DUF868 FAMILY PROTEIN"/>
    <property type="match status" value="1"/>
</dbReference>
<reference evidence="1 2" key="1">
    <citation type="submission" date="2024-01" db="EMBL/GenBank/DDBJ databases">
        <title>The genomes of 5 underutilized Papilionoideae crops provide insights into root nodulation and disease resistanc.</title>
        <authorList>
            <person name="Jiang F."/>
        </authorList>
    </citation>
    <scope>NUCLEOTIDE SEQUENCE [LARGE SCALE GENOMIC DNA]</scope>
    <source>
        <strain evidence="1">DUOXIRENSHENG_FW03</strain>
        <tissue evidence="1">Leaves</tissue>
    </source>
</reference>
<proteinExistence type="predicted"/>
<evidence type="ECO:0000313" key="2">
    <source>
        <dbReference type="Proteomes" id="UP001386955"/>
    </source>
</evidence>
<gene>
    <name evidence="1" type="ORF">VNO78_29148</name>
</gene>
<dbReference type="EMBL" id="JAYMYS010000008">
    <property type="protein sequence ID" value="KAK7383469.1"/>
    <property type="molecule type" value="Genomic_DNA"/>
</dbReference>
<name>A0AAN9RUU7_PSOTE</name>
<comment type="caution">
    <text evidence="1">The sequence shown here is derived from an EMBL/GenBank/DDBJ whole genome shotgun (WGS) entry which is preliminary data.</text>
</comment>
<protein>
    <submittedName>
        <fullName evidence="1">Uncharacterized protein</fullName>
    </submittedName>
</protein>
<sequence length="345" mass="39507">MFSLSSCFGSSQPNPNLATNLNLTTYIYHTEYGTVSLTWSCSMLGRTLHVNLHNHSSFHLHLKPWKRKTGSKKLSHNTLFLWNLTKARFGSGPEPRSRFFLALLVDNNLTLLVGDLTPKAQAQSQAQDKTTPQLLVLKRDHVHVAPHRTRVYQTKTKLGGKVREIEIDCFCENGYGNNNNNINNNEGLRLVFGVDGEKALEVTRLKWKFRGSERVEIDAGVHVQISWDVHDWLFDNNKDNDHNSGGGGDEGHAVFMFKFEEDEEKDKDVVWSGQQQQQQQWSGEWRNGKMLKRMIWLFLLAFLLWFMLGEDEPQTLSSPPSKLVLFIGGLRNTVEYQNSTIKEMS</sequence>
<dbReference type="Proteomes" id="UP001386955">
    <property type="component" value="Unassembled WGS sequence"/>
</dbReference>
<organism evidence="1 2">
    <name type="scientific">Psophocarpus tetragonolobus</name>
    <name type="common">Winged bean</name>
    <name type="synonym">Dolichos tetragonolobus</name>
    <dbReference type="NCBI Taxonomy" id="3891"/>
    <lineage>
        <taxon>Eukaryota</taxon>
        <taxon>Viridiplantae</taxon>
        <taxon>Streptophyta</taxon>
        <taxon>Embryophyta</taxon>
        <taxon>Tracheophyta</taxon>
        <taxon>Spermatophyta</taxon>
        <taxon>Magnoliopsida</taxon>
        <taxon>eudicotyledons</taxon>
        <taxon>Gunneridae</taxon>
        <taxon>Pentapetalae</taxon>
        <taxon>rosids</taxon>
        <taxon>fabids</taxon>
        <taxon>Fabales</taxon>
        <taxon>Fabaceae</taxon>
        <taxon>Papilionoideae</taxon>
        <taxon>50 kb inversion clade</taxon>
        <taxon>NPAAA clade</taxon>
        <taxon>indigoferoid/millettioid clade</taxon>
        <taxon>Phaseoleae</taxon>
        <taxon>Psophocarpus</taxon>
    </lineage>
</organism>
<evidence type="ECO:0000313" key="1">
    <source>
        <dbReference type="EMBL" id="KAK7383469.1"/>
    </source>
</evidence>
<dbReference type="PANTHER" id="PTHR31972">
    <property type="entry name" value="EXPRESSED PROTEIN"/>
    <property type="match status" value="1"/>
</dbReference>
<accession>A0AAN9RUU7</accession>
<keyword evidence="2" id="KW-1185">Reference proteome</keyword>
<dbReference type="InterPro" id="IPR008586">
    <property type="entry name" value="DUF868_pln"/>
</dbReference>